<comment type="caution">
    <text evidence="11">The sequence shown here is derived from an EMBL/GenBank/DDBJ whole genome shotgun (WGS) entry which is preliminary data.</text>
</comment>
<comment type="cofactor">
    <cofactor evidence="1 6">
        <name>FAD</name>
        <dbReference type="ChEBI" id="CHEBI:57692"/>
    </cofactor>
</comment>
<dbReference type="Gene3D" id="1.10.540.10">
    <property type="entry name" value="Acyl-CoA dehydrogenase/oxidase, N-terminal domain"/>
    <property type="match status" value="1"/>
</dbReference>
<protein>
    <submittedName>
        <fullName evidence="11">Acryloyl-CoA reductase (NADH)</fullName>
        <ecNumber evidence="11">1.3.1.95</ecNumber>
    </submittedName>
</protein>
<dbReference type="InterPro" id="IPR009100">
    <property type="entry name" value="AcylCoA_DH/oxidase_NM_dom_sf"/>
</dbReference>
<dbReference type="RefSeq" id="WP_015459853.1">
    <property type="nucleotide sequence ID" value="NZ_MIPT01000001.1"/>
</dbReference>
<evidence type="ECO:0000256" key="6">
    <source>
        <dbReference type="RuleBase" id="RU362125"/>
    </source>
</evidence>
<feature type="domain" description="Acyl-CoA dehydrogenase/oxidase C-terminal" evidence="8">
    <location>
        <begin position="237"/>
        <end position="381"/>
    </location>
</feature>
<evidence type="ECO:0000256" key="4">
    <source>
        <dbReference type="ARBA" id="ARBA00022827"/>
    </source>
</evidence>
<keyword evidence="4 6" id="KW-0274">FAD</keyword>
<feature type="domain" description="Acyl-CoA dehydrogenase/oxidase N-terminal" evidence="10">
    <location>
        <begin position="6"/>
        <end position="120"/>
    </location>
</feature>
<evidence type="ECO:0000256" key="5">
    <source>
        <dbReference type="ARBA" id="ARBA00023002"/>
    </source>
</evidence>
<keyword evidence="5 6" id="KW-0560">Oxidoreductase</keyword>
<dbReference type="PANTHER" id="PTHR43292">
    <property type="entry name" value="ACYL-COA DEHYDROGENASE"/>
    <property type="match status" value="1"/>
</dbReference>
<dbReference type="InterPro" id="IPR006091">
    <property type="entry name" value="Acyl-CoA_Oxase/DH_mid-dom"/>
</dbReference>
<dbReference type="Proteomes" id="UP000179467">
    <property type="component" value="Unassembled WGS sequence"/>
</dbReference>
<gene>
    <name evidence="11" type="primary">acrC_1</name>
    <name evidence="11" type="ORF">BHE75_01295</name>
</gene>
<dbReference type="GO" id="GO:0050660">
    <property type="term" value="F:flavin adenine dinucleotide binding"/>
    <property type="evidence" value="ECO:0007669"/>
    <property type="project" value="InterPro"/>
</dbReference>
<organism evidence="11 12">
    <name type="scientific">Edaphosphingomonas haloaromaticamans</name>
    <dbReference type="NCBI Taxonomy" id="653954"/>
    <lineage>
        <taxon>Bacteria</taxon>
        <taxon>Pseudomonadati</taxon>
        <taxon>Pseudomonadota</taxon>
        <taxon>Alphaproteobacteria</taxon>
        <taxon>Sphingomonadales</taxon>
        <taxon>Rhizorhabdaceae</taxon>
        <taxon>Edaphosphingomonas</taxon>
    </lineage>
</organism>
<evidence type="ECO:0000256" key="2">
    <source>
        <dbReference type="ARBA" id="ARBA00009347"/>
    </source>
</evidence>
<dbReference type="InterPro" id="IPR046373">
    <property type="entry name" value="Acyl-CoA_Oxase/DH_mid-dom_sf"/>
</dbReference>
<evidence type="ECO:0000313" key="12">
    <source>
        <dbReference type="Proteomes" id="UP000179467"/>
    </source>
</evidence>
<dbReference type="Gene3D" id="2.40.110.10">
    <property type="entry name" value="Butyryl-CoA Dehydrogenase, subunit A, domain 2"/>
    <property type="match status" value="1"/>
</dbReference>
<evidence type="ECO:0000259" key="8">
    <source>
        <dbReference type="Pfam" id="PF00441"/>
    </source>
</evidence>
<dbReference type="Pfam" id="PF00441">
    <property type="entry name" value="Acyl-CoA_dh_1"/>
    <property type="match status" value="1"/>
</dbReference>
<dbReference type="Gene3D" id="1.20.140.10">
    <property type="entry name" value="Butyryl-CoA Dehydrogenase, subunit A, domain 3"/>
    <property type="match status" value="1"/>
</dbReference>
<name>A0A1S1HFM3_9SPHN</name>
<dbReference type="OrthoDB" id="9780544at2"/>
<dbReference type="InterPro" id="IPR037069">
    <property type="entry name" value="AcylCoA_DH/ox_N_sf"/>
</dbReference>
<dbReference type="InterPro" id="IPR013786">
    <property type="entry name" value="AcylCoA_DH/ox_N"/>
</dbReference>
<evidence type="ECO:0000256" key="1">
    <source>
        <dbReference type="ARBA" id="ARBA00001974"/>
    </source>
</evidence>
<dbReference type="Pfam" id="PF02770">
    <property type="entry name" value="Acyl-CoA_dh_M"/>
    <property type="match status" value="1"/>
</dbReference>
<dbReference type="Pfam" id="PF02771">
    <property type="entry name" value="Acyl-CoA_dh_N"/>
    <property type="match status" value="1"/>
</dbReference>
<keyword evidence="12" id="KW-1185">Reference proteome</keyword>
<dbReference type="SUPFAM" id="SSF56645">
    <property type="entry name" value="Acyl-CoA dehydrogenase NM domain-like"/>
    <property type="match status" value="1"/>
</dbReference>
<dbReference type="EC" id="1.3.1.95" evidence="11"/>
<feature type="domain" description="Acyl-CoA oxidase/dehydrogenase middle" evidence="9">
    <location>
        <begin position="129"/>
        <end position="215"/>
    </location>
</feature>
<sequence length="411" mass="45478">MRLDFTPEQEAFRSEVRGWLDRELDGPFRHVRGMEGTSEGIDKRFAWERHLGRSGWNRLAWPEAFGGRAASLMEQVIFHEEYARSGAPGRLSHVGLELVAPTIMAFGSDGQRARFLEPTAMVDIVWAQLFSEPNAGSDLANVQTRARLEDRPGGPVWVLEGQKIWSSFAQYSQWGMALVRTEPGSSGAKGLSMLLVPLDGKGVDIRPIRQMTGGSSFNEVFLDGAETAAENVLGTPGEGWRVAMATLTFERGVSTLGQQMSFRTELDRVIRAARGNGAIGDPAIAKRLARAEAELRVMRYTALRMLGDTGLSRAGLTYKLYYTSWHQRLGELAMDVLGPAGDIAEPGGDAWRLQKMYLESRSDSIWAGTSQIQRNIIAERGLGLPREARPPRQEPARQEPAKQEPAKQERA</sequence>
<dbReference type="AlphaFoldDB" id="A0A1S1HFM3"/>
<dbReference type="InterPro" id="IPR052161">
    <property type="entry name" value="Mycobact_Acyl-CoA_DH"/>
</dbReference>
<dbReference type="EMBL" id="MIPT01000001">
    <property type="protein sequence ID" value="OHT19310.1"/>
    <property type="molecule type" value="Genomic_DNA"/>
</dbReference>
<evidence type="ECO:0000256" key="7">
    <source>
        <dbReference type="SAM" id="MobiDB-lite"/>
    </source>
</evidence>
<evidence type="ECO:0000259" key="10">
    <source>
        <dbReference type="Pfam" id="PF02771"/>
    </source>
</evidence>
<proteinExistence type="inferred from homology"/>
<keyword evidence="3 6" id="KW-0285">Flavoprotein</keyword>
<dbReference type="PANTHER" id="PTHR43292:SF3">
    <property type="entry name" value="ACYL-COA DEHYDROGENASE FADE29"/>
    <property type="match status" value="1"/>
</dbReference>
<comment type="similarity">
    <text evidence="2 6">Belongs to the acyl-CoA dehydrogenase family.</text>
</comment>
<dbReference type="GO" id="GO:0043958">
    <property type="term" value="F:acryloyl-CoA reductase (NADH) activity"/>
    <property type="evidence" value="ECO:0007669"/>
    <property type="project" value="UniProtKB-EC"/>
</dbReference>
<evidence type="ECO:0000313" key="11">
    <source>
        <dbReference type="EMBL" id="OHT19310.1"/>
    </source>
</evidence>
<feature type="compositionally biased region" description="Basic and acidic residues" evidence="7">
    <location>
        <begin position="386"/>
        <end position="411"/>
    </location>
</feature>
<evidence type="ECO:0000256" key="3">
    <source>
        <dbReference type="ARBA" id="ARBA00022630"/>
    </source>
</evidence>
<accession>A0A1S1HFM3</accession>
<reference evidence="11 12" key="1">
    <citation type="submission" date="2016-09" db="EMBL/GenBank/DDBJ databases">
        <title>Metabolic pathway, cell adaptation mechanisms and a novel monoxygenase revealed through proteogenomic-transcription analysis of a Sphingomonas haloaromaticamans strain degrading the fungicide ortho-phenylphenol.</title>
        <authorList>
            <person name="Perruchon C."/>
            <person name="Papadopoulou E.S."/>
            <person name="Rousidou C."/>
            <person name="Vasileiadis S."/>
            <person name="Tanou G."/>
            <person name="Amoutzias G."/>
            <person name="Molassiotis A."/>
            <person name="Karpouzas D.G."/>
        </authorList>
    </citation>
    <scope>NUCLEOTIDE SEQUENCE [LARGE SCALE GENOMIC DNA]</scope>
    <source>
        <strain evidence="11 12">P3</strain>
    </source>
</reference>
<evidence type="ECO:0000259" key="9">
    <source>
        <dbReference type="Pfam" id="PF02770"/>
    </source>
</evidence>
<dbReference type="InterPro" id="IPR036250">
    <property type="entry name" value="AcylCo_DH-like_C"/>
</dbReference>
<feature type="region of interest" description="Disordered" evidence="7">
    <location>
        <begin position="379"/>
        <end position="411"/>
    </location>
</feature>
<dbReference type="GO" id="GO:0005886">
    <property type="term" value="C:plasma membrane"/>
    <property type="evidence" value="ECO:0007669"/>
    <property type="project" value="TreeGrafter"/>
</dbReference>
<dbReference type="SUPFAM" id="SSF47203">
    <property type="entry name" value="Acyl-CoA dehydrogenase C-terminal domain-like"/>
    <property type="match status" value="1"/>
</dbReference>
<dbReference type="InterPro" id="IPR009075">
    <property type="entry name" value="AcylCo_DH/oxidase_C"/>
</dbReference>